<accession>A0A250JSS7</accession>
<organism evidence="1 2">
    <name type="scientific">Corallococcus macrosporus DSM 14697</name>
    <dbReference type="NCBI Taxonomy" id="1189310"/>
    <lineage>
        <taxon>Bacteria</taxon>
        <taxon>Pseudomonadati</taxon>
        <taxon>Myxococcota</taxon>
        <taxon>Myxococcia</taxon>
        <taxon>Myxococcales</taxon>
        <taxon>Cystobacterineae</taxon>
        <taxon>Myxococcaceae</taxon>
        <taxon>Corallococcus</taxon>
    </lineage>
</organism>
<evidence type="ECO:0000313" key="2">
    <source>
        <dbReference type="Proteomes" id="UP000217343"/>
    </source>
</evidence>
<keyword evidence="2" id="KW-1185">Reference proteome</keyword>
<reference evidence="1 2" key="1">
    <citation type="submission" date="2017-06" db="EMBL/GenBank/DDBJ databases">
        <title>Sequencing and comparative analysis of myxobacterial genomes.</title>
        <authorList>
            <person name="Rupp O."/>
            <person name="Goesmann A."/>
            <person name="Sogaard-Andersen L."/>
        </authorList>
    </citation>
    <scope>NUCLEOTIDE SEQUENCE [LARGE SCALE GENOMIC DNA]</scope>
    <source>
        <strain evidence="1 2">DSM 14697</strain>
    </source>
</reference>
<sequence length="223" mass="24239">MEAPEGGWDRLLTVEVFLRKNRVSSLVHWPLHKVGSSPSPVKLTAAAPYALLYSLVLSAEETAQLASGMYFIIAKLDATPGAADKSWKGVQGSDHVLRLTEKSDGLPANQDCGFVLNSYDYLYAMGRNKEALRIIDDVLPKAPVGTAAGCFAKRAALAEEEGDLTLARDLFCKAADDSFVAIITLEKARKDGEQAPFYSSFPFSEDCSRLTEVVGPQPKDKRP</sequence>
<name>A0A250JSS7_9BACT</name>
<dbReference type="Proteomes" id="UP000217343">
    <property type="component" value="Chromosome"/>
</dbReference>
<evidence type="ECO:0000313" key="1">
    <source>
        <dbReference type="EMBL" id="ATB46885.1"/>
    </source>
</evidence>
<proteinExistence type="predicted"/>
<dbReference type="EMBL" id="CP022203">
    <property type="protein sequence ID" value="ATB46885.1"/>
    <property type="molecule type" value="Genomic_DNA"/>
</dbReference>
<dbReference type="AlphaFoldDB" id="A0A250JSS7"/>
<protein>
    <submittedName>
        <fullName evidence="1">Uncharacterized protein</fullName>
    </submittedName>
</protein>
<dbReference type="KEGG" id="mmas:MYMAC_002490"/>
<gene>
    <name evidence="1" type="ORF">MYMAC_002490</name>
</gene>